<feature type="region of interest" description="Disordered" evidence="1">
    <location>
        <begin position="111"/>
        <end position="140"/>
    </location>
</feature>
<name>A0ABU1RYU4_9GAMM</name>
<organism evidence="2 3">
    <name type="scientific">Pseudoxanthomonas sacheonensis</name>
    <dbReference type="NCBI Taxonomy" id="443615"/>
    <lineage>
        <taxon>Bacteria</taxon>
        <taxon>Pseudomonadati</taxon>
        <taxon>Pseudomonadota</taxon>
        <taxon>Gammaproteobacteria</taxon>
        <taxon>Lysobacterales</taxon>
        <taxon>Lysobacteraceae</taxon>
        <taxon>Pseudoxanthomonas</taxon>
    </lineage>
</organism>
<comment type="caution">
    <text evidence="2">The sequence shown here is derived from an EMBL/GenBank/DDBJ whole genome shotgun (WGS) entry which is preliminary data.</text>
</comment>
<dbReference type="Proteomes" id="UP001254759">
    <property type="component" value="Unassembled WGS sequence"/>
</dbReference>
<accession>A0ABU1RYU4</accession>
<dbReference type="EMBL" id="JAVDTT010000005">
    <property type="protein sequence ID" value="MDR6843125.1"/>
    <property type="molecule type" value="Genomic_DNA"/>
</dbReference>
<protein>
    <recommendedName>
        <fullName evidence="4">DUF721 domain-containing protein</fullName>
    </recommendedName>
</protein>
<sequence length="140" mass="14775">MSDAATDPVRRALWLDALEQQLRPCLPPALAPHCKLGNVAGGKLVFIVDSPVWHAKLRLAAPELINLARSIGFAATEVVAKTTTAPFQRPEPAGLAVKPMSEASRSALKAALASLDDPDSAGSNEGKDPIPEHRGGRAKR</sequence>
<evidence type="ECO:0000313" key="3">
    <source>
        <dbReference type="Proteomes" id="UP001254759"/>
    </source>
</evidence>
<feature type="compositionally biased region" description="Basic and acidic residues" evidence="1">
    <location>
        <begin position="125"/>
        <end position="140"/>
    </location>
</feature>
<reference evidence="2 3" key="1">
    <citation type="submission" date="2023-07" db="EMBL/GenBank/DDBJ databases">
        <title>Sorghum-associated microbial communities from plants grown in Nebraska, USA.</title>
        <authorList>
            <person name="Schachtman D."/>
        </authorList>
    </citation>
    <scope>NUCLEOTIDE SEQUENCE [LARGE SCALE GENOMIC DNA]</scope>
    <source>
        <strain evidence="2 3">BE107</strain>
    </source>
</reference>
<dbReference type="InterPro" id="IPR007922">
    <property type="entry name" value="DciA-like"/>
</dbReference>
<evidence type="ECO:0008006" key="4">
    <source>
        <dbReference type="Google" id="ProtNLM"/>
    </source>
</evidence>
<evidence type="ECO:0000313" key="2">
    <source>
        <dbReference type="EMBL" id="MDR6843125.1"/>
    </source>
</evidence>
<evidence type="ECO:0000256" key="1">
    <source>
        <dbReference type="SAM" id="MobiDB-lite"/>
    </source>
</evidence>
<gene>
    <name evidence="2" type="ORF">J2W94_003432</name>
</gene>
<keyword evidence="3" id="KW-1185">Reference proteome</keyword>
<feature type="compositionally biased region" description="Low complexity" evidence="1">
    <location>
        <begin position="111"/>
        <end position="123"/>
    </location>
</feature>
<proteinExistence type="predicted"/>
<dbReference type="Pfam" id="PF05258">
    <property type="entry name" value="DciA"/>
    <property type="match status" value="1"/>
</dbReference>